<reference evidence="1" key="1">
    <citation type="submission" date="2023-07" db="EMBL/GenBank/DDBJ databases">
        <title>Bioagumentation of soil contaminated with hydrocarbons using Pseudomonas poae 7b strain.</title>
        <authorList>
            <person name="Kumor A."/>
        </authorList>
    </citation>
    <scope>NUCLEOTIDE SEQUENCE</scope>
    <source>
        <strain evidence="1">7b</strain>
    </source>
</reference>
<protein>
    <submittedName>
        <fullName evidence="1">Uncharacterized protein</fullName>
    </submittedName>
</protein>
<evidence type="ECO:0000313" key="1">
    <source>
        <dbReference type="EMBL" id="MDR9876145.1"/>
    </source>
</evidence>
<name>A0ACC6LCZ6_9PSED</name>
<keyword evidence="2" id="KW-1185">Reference proteome</keyword>
<sequence length="491" mass="55000">MNLSQDDFRALRNAVAQFPGDVSNDAVGAHVAKIEDLYAPEKHAVALDPMIPIVVGSRGSGKSFWSSVLGQTETLKEAAIAYPKLGLSELIVRFGYTGVGGPDGISHEAIDKYVPATAALDEAKAFWWATILSAAAQSAGKLSSRPGKFISAGMDWELREDLLIDHEHRLRDEGKTLLIVYDALDTVARTWPRRRLLTEALLEVVWAMRAYRSIRVKLFLRPDQIEDDALRFVELPKLRTGAVRLAWSWTDLYGLLYSRLASSSKEDTRKAFNKLLTANNLPKPSRKSILTRRWSLIHDEEDQKNLMIEFSGPYMGTGSYAFKKGSTYEWPLRHTADAHAEVTPRSFLGLMNAAAKYGVAPLDKVLTPDGIRHGLREASKTRVDQLHQEFPWIKGVLAPLAGLLLPQDDHAVFDVWRKAGTIKTLVADAKRHSYLLPFKNQEAHKEEELSKMLEEIGVMYRRNDGRLDMPDLFRVAAKLLKKGALAPSQHR</sequence>
<evidence type="ECO:0000313" key="2">
    <source>
        <dbReference type="Proteomes" id="UP001244872"/>
    </source>
</evidence>
<accession>A0ACC6LCZ6</accession>
<dbReference type="EMBL" id="JAVLRO010000004">
    <property type="protein sequence ID" value="MDR9876145.1"/>
    <property type="molecule type" value="Genomic_DNA"/>
</dbReference>
<proteinExistence type="predicted"/>
<organism evidence="1 2">
    <name type="scientific">Pseudomonas allii</name>
    <dbReference type="NCBI Taxonomy" id="2740531"/>
    <lineage>
        <taxon>Bacteria</taxon>
        <taxon>Pseudomonadati</taxon>
        <taxon>Pseudomonadota</taxon>
        <taxon>Gammaproteobacteria</taxon>
        <taxon>Pseudomonadales</taxon>
        <taxon>Pseudomonadaceae</taxon>
        <taxon>Pseudomonas</taxon>
    </lineage>
</organism>
<comment type="caution">
    <text evidence="1">The sequence shown here is derived from an EMBL/GenBank/DDBJ whole genome shotgun (WGS) entry which is preliminary data.</text>
</comment>
<dbReference type="Proteomes" id="UP001244872">
    <property type="component" value="Unassembled WGS sequence"/>
</dbReference>
<gene>
    <name evidence="1" type="ORF">RJC98_13195</name>
</gene>